<dbReference type="SUPFAM" id="SSF56235">
    <property type="entry name" value="N-terminal nucleophile aminohydrolases (Ntn hydrolases)"/>
    <property type="match status" value="1"/>
</dbReference>
<gene>
    <name evidence="1" type="ORF">GALL_270790</name>
</gene>
<proteinExistence type="predicted"/>
<name>A0A1J5R4V0_9ZZZZ</name>
<accession>A0A1J5R4V0</accession>
<organism evidence="1">
    <name type="scientific">mine drainage metagenome</name>
    <dbReference type="NCBI Taxonomy" id="410659"/>
    <lineage>
        <taxon>unclassified sequences</taxon>
        <taxon>metagenomes</taxon>
        <taxon>ecological metagenomes</taxon>
    </lineage>
</organism>
<dbReference type="InterPro" id="IPR029055">
    <property type="entry name" value="Ntn_hydrolases_N"/>
</dbReference>
<dbReference type="EMBL" id="MLJW01000273">
    <property type="protein sequence ID" value="OIQ91000.1"/>
    <property type="molecule type" value="Genomic_DNA"/>
</dbReference>
<comment type="caution">
    <text evidence="1">The sequence shown here is derived from an EMBL/GenBank/DDBJ whole genome shotgun (WGS) entry which is preliminary data.</text>
</comment>
<evidence type="ECO:0000313" key="1">
    <source>
        <dbReference type="EMBL" id="OIQ91000.1"/>
    </source>
</evidence>
<evidence type="ECO:0008006" key="2">
    <source>
        <dbReference type="Google" id="ProtNLM"/>
    </source>
</evidence>
<protein>
    <recommendedName>
        <fullName evidence="2">Protein containing DUF1028</fullName>
    </recommendedName>
</protein>
<dbReference type="PANTHER" id="PTHR39328:SF1">
    <property type="entry name" value="BLL2871 PROTEIN"/>
    <property type="match status" value="1"/>
</dbReference>
<dbReference type="AlphaFoldDB" id="A0A1J5R4V0"/>
<dbReference type="Gene3D" id="3.60.20.10">
    <property type="entry name" value="Glutamine Phosphoribosylpyrophosphate, subunit 1, domain 1"/>
    <property type="match status" value="1"/>
</dbReference>
<dbReference type="Pfam" id="PF06267">
    <property type="entry name" value="DUF1028"/>
    <property type="match status" value="1"/>
</dbReference>
<sequence length="239" mass="25379">MTWSILVRDNDGTFGVAIASRFFAVGGLCVHTRSQVGALSTQALMNPLYGPASLAALAAGDSAADVVSALTDADAGRDHRQLHILSATGKGAAHTGASCIDWCGHVVYDNFSVAGNMLAGPRVIEATAQAFVASKGQALAARLIAAMAAGEAAGGDKRGKQAAALRIHGREDYPLLDLRVDDHVEPIAELRRLYAKSLERYQPFLACLPKRDDPVGLTDRSEIEARIARFQDTRRQDTP</sequence>
<reference evidence="1" key="1">
    <citation type="submission" date="2016-10" db="EMBL/GenBank/DDBJ databases">
        <title>Sequence of Gallionella enrichment culture.</title>
        <authorList>
            <person name="Poehlein A."/>
            <person name="Muehling M."/>
            <person name="Daniel R."/>
        </authorList>
    </citation>
    <scope>NUCLEOTIDE SEQUENCE</scope>
</reference>
<dbReference type="InterPro" id="IPR010430">
    <property type="entry name" value="DUF1028"/>
</dbReference>
<dbReference type="PANTHER" id="PTHR39328">
    <property type="entry name" value="BLL2871 PROTEIN"/>
    <property type="match status" value="1"/>
</dbReference>